<protein>
    <submittedName>
        <fullName evidence="2">Uncharacterized protein</fullName>
    </submittedName>
</protein>
<name>A0ABN5VU31_9ACTN</name>
<reference evidence="2 3" key="2">
    <citation type="journal article" date="2023" name="ChemBioChem">
        <title>Acyltransferase Domain Exchange between Two Independent Type I Polyketide Synthases in the Same Producer Strain of Macrolide Antibiotics.</title>
        <authorList>
            <person name="Kudo F."/>
            <person name="Kishikawa K."/>
            <person name="Tsuboi K."/>
            <person name="Kido T."/>
            <person name="Usui T."/>
            <person name="Hashimoto J."/>
            <person name="Shin-Ya K."/>
            <person name="Miyanaga A."/>
            <person name="Eguchi T."/>
        </authorList>
    </citation>
    <scope>NUCLEOTIDE SEQUENCE [LARGE SCALE GENOMIC DNA]</scope>
    <source>
        <strain evidence="2 3">A-8890</strain>
    </source>
</reference>
<evidence type="ECO:0000313" key="2">
    <source>
        <dbReference type="EMBL" id="BBC36809.1"/>
    </source>
</evidence>
<sequence>MTQGTEGVSGTQAHGSGPKAAPAQSERSPARTAESPGTAAHLLPHEESDELGLRLQHAVGDFVDEPRAAVQEADRVLEEATGRFTEAMTRRRRTLRATWQSPETTDTDTEQLRLALRDYRELTERLLSM</sequence>
<gene>
    <name evidence="2" type="ORF">SGFS_081030</name>
</gene>
<dbReference type="Proteomes" id="UP001321542">
    <property type="component" value="Chromosome"/>
</dbReference>
<dbReference type="EMBL" id="AP018448">
    <property type="protein sequence ID" value="BBC36809.1"/>
    <property type="molecule type" value="Genomic_DNA"/>
</dbReference>
<organism evidence="2 3">
    <name type="scientific">Streptomyces graminofaciens</name>
    <dbReference type="NCBI Taxonomy" id="68212"/>
    <lineage>
        <taxon>Bacteria</taxon>
        <taxon>Bacillati</taxon>
        <taxon>Actinomycetota</taxon>
        <taxon>Actinomycetes</taxon>
        <taxon>Kitasatosporales</taxon>
        <taxon>Streptomycetaceae</taxon>
        <taxon>Streptomyces</taxon>
    </lineage>
</organism>
<accession>A0ABN5VU31</accession>
<proteinExistence type="predicted"/>
<feature type="compositionally biased region" description="Polar residues" evidence="1">
    <location>
        <begin position="1"/>
        <end position="14"/>
    </location>
</feature>
<keyword evidence="3" id="KW-1185">Reference proteome</keyword>
<evidence type="ECO:0000256" key="1">
    <source>
        <dbReference type="SAM" id="MobiDB-lite"/>
    </source>
</evidence>
<evidence type="ECO:0000313" key="3">
    <source>
        <dbReference type="Proteomes" id="UP001321542"/>
    </source>
</evidence>
<feature type="region of interest" description="Disordered" evidence="1">
    <location>
        <begin position="1"/>
        <end position="49"/>
    </location>
</feature>
<reference evidence="2 3" key="1">
    <citation type="journal article" date="2010" name="ChemBioChem">
        <title>Cloning and characterization of the biosynthetic gene cluster of 16-membered macrolide antibiotic FD-891: involvement of a dual functional cytochrome P450 monooxygenase catalyzing epoxidation and hydroxylation.</title>
        <authorList>
            <person name="Kudo F."/>
            <person name="Motegi A."/>
            <person name="Mizoue K."/>
            <person name="Eguchi T."/>
        </authorList>
    </citation>
    <scope>NUCLEOTIDE SEQUENCE [LARGE SCALE GENOMIC DNA]</scope>
    <source>
        <strain evidence="2 3">A-8890</strain>
    </source>
</reference>